<feature type="compositionally biased region" description="Basic and acidic residues" evidence="1">
    <location>
        <begin position="115"/>
        <end position="132"/>
    </location>
</feature>
<organism evidence="2 3">
    <name type="scientific">Bacteroides fragilis CL07T12C05</name>
    <dbReference type="NCBI Taxonomy" id="997883"/>
    <lineage>
        <taxon>Bacteria</taxon>
        <taxon>Pseudomonadati</taxon>
        <taxon>Bacteroidota</taxon>
        <taxon>Bacteroidia</taxon>
        <taxon>Bacteroidales</taxon>
        <taxon>Bacteroidaceae</taxon>
        <taxon>Bacteroides</taxon>
    </lineage>
</organism>
<feature type="region of interest" description="Disordered" evidence="1">
    <location>
        <begin position="98"/>
        <end position="132"/>
    </location>
</feature>
<comment type="caution">
    <text evidence="2">The sequence shown here is derived from an EMBL/GenBank/DDBJ whole genome shotgun (WGS) entry which is preliminary data.</text>
</comment>
<dbReference type="RefSeq" id="WP_005793674.1">
    <property type="nucleotide sequence ID" value="NZ_JH724215.1"/>
</dbReference>
<dbReference type="Proteomes" id="UP000003879">
    <property type="component" value="Unassembled WGS sequence"/>
</dbReference>
<dbReference type="EMBL" id="AGXN01000012">
    <property type="protein sequence ID" value="EIY96744.1"/>
    <property type="molecule type" value="Genomic_DNA"/>
</dbReference>
<proteinExistence type="predicted"/>
<name>A0A0E2AQY1_BACFG</name>
<sequence>MTKKGDKIENIKTVIRRHLQKADVYAPELSYQIELAASDILLYRKLREKALSEDTPITVKEYSRENKPREKINPVFAAMKEQADVVRRDLRSLYMNRELKRNEKSKEDEADPLEEMMKKLNAIDKEDIGTGQ</sequence>
<dbReference type="AlphaFoldDB" id="A0A0E2AQY1"/>
<evidence type="ECO:0000313" key="3">
    <source>
        <dbReference type="Proteomes" id="UP000003879"/>
    </source>
</evidence>
<evidence type="ECO:0000256" key="1">
    <source>
        <dbReference type="SAM" id="MobiDB-lite"/>
    </source>
</evidence>
<evidence type="ECO:0000313" key="2">
    <source>
        <dbReference type="EMBL" id="EIY96744.1"/>
    </source>
</evidence>
<protein>
    <submittedName>
        <fullName evidence="2">Uncharacterized protein</fullName>
    </submittedName>
</protein>
<gene>
    <name evidence="2" type="ORF">HMPREF1056_02632</name>
</gene>
<dbReference type="HOGENOM" id="CLU_1912850_0_0_10"/>
<reference evidence="2 3" key="1">
    <citation type="submission" date="2012-02" db="EMBL/GenBank/DDBJ databases">
        <title>The Genome Sequence of Bacteroides fragilis CL07T12C05.</title>
        <authorList>
            <consortium name="The Broad Institute Genome Sequencing Platform"/>
            <person name="Earl A."/>
            <person name="Ward D."/>
            <person name="Feldgarden M."/>
            <person name="Gevers D."/>
            <person name="Zitomersky N.L."/>
            <person name="Coyne M.J."/>
            <person name="Comstock L.E."/>
            <person name="Young S.K."/>
            <person name="Zeng Q."/>
            <person name="Gargeya S."/>
            <person name="Fitzgerald M."/>
            <person name="Haas B."/>
            <person name="Abouelleil A."/>
            <person name="Alvarado L."/>
            <person name="Arachchi H.M."/>
            <person name="Berlin A."/>
            <person name="Chapman S.B."/>
            <person name="Gearin G."/>
            <person name="Goldberg J."/>
            <person name="Griggs A."/>
            <person name="Gujja S."/>
            <person name="Hansen M."/>
            <person name="Heiman D."/>
            <person name="Howarth C."/>
            <person name="Larimer J."/>
            <person name="Lui A."/>
            <person name="MacDonald P.J.P."/>
            <person name="McCowen C."/>
            <person name="Montmayeur A."/>
            <person name="Murphy C."/>
            <person name="Neiman D."/>
            <person name="Pearson M."/>
            <person name="Priest M."/>
            <person name="Roberts A."/>
            <person name="Saif S."/>
            <person name="Shea T."/>
            <person name="Sisk P."/>
            <person name="Stolte C."/>
            <person name="Sykes S."/>
            <person name="Wortman J."/>
            <person name="Nusbaum C."/>
            <person name="Birren B."/>
        </authorList>
    </citation>
    <scope>NUCLEOTIDE SEQUENCE [LARGE SCALE GENOMIC DNA]</scope>
    <source>
        <strain evidence="2 3">CL07T12C05</strain>
    </source>
</reference>
<feature type="compositionally biased region" description="Basic and acidic residues" evidence="1">
    <location>
        <begin position="98"/>
        <end position="107"/>
    </location>
</feature>
<dbReference type="PATRIC" id="fig|997883.3.peg.2740"/>
<accession>A0A0E2AQY1</accession>